<dbReference type="AlphaFoldDB" id="A0AA38SHY9"/>
<keyword evidence="2" id="KW-0472">Membrane</keyword>
<dbReference type="PANTHER" id="PTHR28077">
    <property type="entry name" value="INOSITOL PHOSPHORYLCERAMIDE SYNTHASE REGULATORY SUBUNIT KEI1"/>
    <property type="match status" value="1"/>
</dbReference>
<feature type="transmembrane region" description="Helical" evidence="2">
    <location>
        <begin position="60"/>
        <end position="80"/>
    </location>
</feature>
<organism evidence="3 4">
    <name type="scientific">Coniochaeta hoffmannii</name>
    <dbReference type="NCBI Taxonomy" id="91930"/>
    <lineage>
        <taxon>Eukaryota</taxon>
        <taxon>Fungi</taxon>
        <taxon>Dikarya</taxon>
        <taxon>Ascomycota</taxon>
        <taxon>Pezizomycotina</taxon>
        <taxon>Sordariomycetes</taxon>
        <taxon>Sordariomycetidae</taxon>
        <taxon>Coniochaetales</taxon>
        <taxon>Coniochaetaceae</taxon>
        <taxon>Coniochaeta</taxon>
    </lineage>
</organism>
<dbReference type="EMBL" id="JANBVN010000029">
    <property type="protein sequence ID" value="KAJ9160898.1"/>
    <property type="molecule type" value="Genomic_DNA"/>
</dbReference>
<evidence type="ECO:0000313" key="4">
    <source>
        <dbReference type="Proteomes" id="UP001174691"/>
    </source>
</evidence>
<accession>A0AA38SHY9</accession>
<gene>
    <name evidence="3" type="ORF">NKR19_g2796</name>
</gene>
<dbReference type="GO" id="GO:0070917">
    <property type="term" value="F:inositol phosphoceramide synthase regulator activity"/>
    <property type="evidence" value="ECO:0007669"/>
    <property type="project" value="InterPro"/>
</dbReference>
<sequence length="256" mass="27412">MAASSRGSWLRAPRPKTFLGLISLQTGTELIALSLLVNKATGAYGLLAIFTGYALSPLQLSMYLSSVWCLIALAFLLPQVRRQTPFHVLSLAWLYITDTALNAAYVAAFAVLWYRAGFHDPEGTAGKEAGPTDGVPQKGDGLDPSQSKQVAKGVGVQETALSMVLVVLFTVVVRIYFSLVVAAFARSVLLAAADAEEDAKGLEDGNPFAEGREGGKGWKGWLGRKMVAVGRGYWLGGKEDEEWIRSAVRKFGGAAE</sequence>
<feature type="transmembrane region" description="Helical" evidence="2">
    <location>
        <begin position="30"/>
        <end position="54"/>
    </location>
</feature>
<reference evidence="3" key="1">
    <citation type="submission" date="2022-07" db="EMBL/GenBank/DDBJ databases">
        <title>Fungi with potential for degradation of polypropylene.</title>
        <authorList>
            <person name="Gostincar C."/>
        </authorList>
    </citation>
    <scope>NUCLEOTIDE SEQUENCE</scope>
    <source>
        <strain evidence="3">EXF-13287</strain>
    </source>
</reference>
<dbReference type="GO" id="GO:0000139">
    <property type="term" value="C:Golgi membrane"/>
    <property type="evidence" value="ECO:0007669"/>
    <property type="project" value="TreeGrafter"/>
</dbReference>
<keyword evidence="2" id="KW-1133">Transmembrane helix</keyword>
<feature type="transmembrane region" description="Helical" evidence="2">
    <location>
        <begin position="92"/>
        <end position="114"/>
    </location>
</feature>
<dbReference type="PANTHER" id="PTHR28077:SF1">
    <property type="entry name" value="INOSITOL PHOSPHORYLCERAMIDE SYNTHASE REGULATORY SUBUNIT KEI1"/>
    <property type="match status" value="1"/>
</dbReference>
<name>A0AA38SHY9_9PEZI</name>
<evidence type="ECO:0000256" key="2">
    <source>
        <dbReference type="SAM" id="Phobius"/>
    </source>
</evidence>
<dbReference type="Pfam" id="PF08552">
    <property type="entry name" value="Kei1"/>
    <property type="match status" value="1"/>
</dbReference>
<proteinExistence type="predicted"/>
<dbReference type="InterPro" id="IPR013862">
    <property type="entry name" value="Kei1"/>
</dbReference>
<dbReference type="Proteomes" id="UP001174691">
    <property type="component" value="Unassembled WGS sequence"/>
</dbReference>
<evidence type="ECO:0000256" key="1">
    <source>
        <dbReference type="SAM" id="MobiDB-lite"/>
    </source>
</evidence>
<dbReference type="GO" id="GO:0006673">
    <property type="term" value="P:inositol phosphoceramide metabolic process"/>
    <property type="evidence" value="ECO:0007669"/>
    <property type="project" value="InterPro"/>
</dbReference>
<comment type="caution">
    <text evidence="3">The sequence shown here is derived from an EMBL/GenBank/DDBJ whole genome shotgun (WGS) entry which is preliminary data.</text>
</comment>
<dbReference type="GO" id="GO:0070916">
    <property type="term" value="C:inositol phosphoceramide synthase complex"/>
    <property type="evidence" value="ECO:0007669"/>
    <property type="project" value="TreeGrafter"/>
</dbReference>
<evidence type="ECO:0000313" key="3">
    <source>
        <dbReference type="EMBL" id="KAJ9160898.1"/>
    </source>
</evidence>
<keyword evidence="4" id="KW-1185">Reference proteome</keyword>
<protein>
    <submittedName>
        <fullName evidence="3">DUF1753-domain-containing protein</fullName>
    </submittedName>
</protein>
<keyword evidence="2" id="KW-0812">Transmembrane</keyword>
<feature type="region of interest" description="Disordered" evidence="1">
    <location>
        <begin position="125"/>
        <end position="147"/>
    </location>
</feature>
<feature type="transmembrane region" description="Helical" evidence="2">
    <location>
        <begin position="160"/>
        <end position="185"/>
    </location>
</feature>